<keyword evidence="1" id="KW-1133">Transmembrane helix</keyword>
<sequence>MGEASNNVTRPSHPALAKVFDQAIQSGLEVRYADEQQVVVFRKNQWGCGGIIFLIILGLLTAFIVPLVLLILGAFAPGGQVITYTLKPNGKLKKKTRAAS</sequence>
<reference evidence="2 3" key="1">
    <citation type="submission" date="2022-03" db="EMBL/GenBank/DDBJ databases">
        <title>Mucilaginibacter sp. isolated from the gut of Protaetia brevitarsis seulensis larvae.</title>
        <authorList>
            <person name="Won M."/>
            <person name="Kim S.-J."/>
            <person name="Kwon S.-W."/>
        </authorList>
    </citation>
    <scope>NUCLEOTIDE SEQUENCE [LARGE SCALE GENOMIC DNA]</scope>
    <source>
        <strain evidence="2 3">CFWR-12</strain>
    </source>
</reference>
<dbReference type="Proteomes" id="UP000832097">
    <property type="component" value="Chromosome"/>
</dbReference>
<proteinExistence type="predicted"/>
<evidence type="ECO:0000256" key="1">
    <source>
        <dbReference type="SAM" id="Phobius"/>
    </source>
</evidence>
<keyword evidence="1" id="KW-0812">Transmembrane</keyword>
<accession>A0ABY4C1U6</accession>
<dbReference type="EMBL" id="CP094528">
    <property type="protein sequence ID" value="UOE45456.1"/>
    <property type="molecule type" value="Genomic_DNA"/>
</dbReference>
<keyword evidence="1" id="KW-0472">Membrane</keyword>
<name>A0ABY4C1U6_9MICO</name>
<evidence type="ECO:0000313" key="2">
    <source>
        <dbReference type="EMBL" id="UOE45456.1"/>
    </source>
</evidence>
<organism evidence="2 3">
    <name type="scientific">Agromyces larvae</name>
    <dbReference type="NCBI Taxonomy" id="2929802"/>
    <lineage>
        <taxon>Bacteria</taxon>
        <taxon>Bacillati</taxon>
        <taxon>Actinomycetota</taxon>
        <taxon>Actinomycetes</taxon>
        <taxon>Micrococcales</taxon>
        <taxon>Microbacteriaceae</taxon>
        <taxon>Agromyces</taxon>
    </lineage>
</organism>
<dbReference type="RefSeq" id="WP_243558052.1">
    <property type="nucleotide sequence ID" value="NZ_CP094528.1"/>
</dbReference>
<keyword evidence="3" id="KW-1185">Reference proteome</keyword>
<gene>
    <name evidence="2" type="ORF">MTO99_06785</name>
</gene>
<evidence type="ECO:0000313" key="3">
    <source>
        <dbReference type="Proteomes" id="UP000832097"/>
    </source>
</evidence>
<feature type="transmembrane region" description="Helical" evidence="1">
    <location>
        <begin position="51"/>
        <end position="76"/>
    </location>
</feature>
<protein>
    <recommendedName>
        <fullName evidence="4">DUF4342 domain-containing protein</fullName>
    </recommendedName>
</protein>
<evidence type="ECO:0008006" key="4">
    <source>
        <dbReference type="Google" id="ProtNLM"/>
    </source>
</evidence>